<gene>
    <name evidence="1" type="ORF">V2K49_41810</name>
</gene>
<protein>
    <submittedName>
        <fullName evidence="1">Uncharacterized protein</fullName>
    </submittedName>
</protein>
<comment type="caution">
    <text evidence="1">The sequence shown here is derived from an EMBL/GenBank/DDBJ whole genome shotgun (WGS) entry which is preliminary data.</text>
</comment>
<dbReference type="EMBL" id="JAZBJQ010000047">
    <property type="protein sequence ID" value="MEE4589476.1"/>
    <property type="molecule type" value="Genomic_DNA"/>
</dbReference>
<evidence type="ECO:0000313" key="2">
    <source>
        <dbReference type="Proteomes" id="UP001354649"/>
    </source>
</evidence>
<dbReference type="Proteomes" id="UP001354649">
    <property type="component" value="Unassembled WGS sequence"/>
</dbReference>
<accession>A0ABD5JP21</accession>
<name>A0ABD5JP21_9ACTN</name>
<evidence type="ECO:0000313" key="1">
    <source>
        <dbReference type="EMBL" id="MEE4589476.1"/>
    </source>
</evidence>
<sequence length="55" mass="5922">MLAQLQGDRLLEWIAAVRTDDLPSMHTFVNGLERDLDAVIAGLTLRSATAVTGVV</sequence>
<proteinExistence type="predicted"/>
<dbReference type="AlphaFoldDB" id="A0ABD5JP21"/>
<organism evidence="1 2">
    <name type="scientific">Streptomyces antimycoticus</name>
    <dbReference type="NCBI Taxonomy" id="68175"/>
    <lineage>
        <taxon>Bacteria</taxon>
        <taxon>Bacillati</taxon>
        <taxon>Actinomycetota</taxon>
        <taxon>Actinomycetes</taxon>
        <taxon>Kitasatosporales</taxon>
        <taxon>Streptomycetaceae</taxon>
        <taxon>Streptomyces</taxon>
        <taxon>Streptomyces violaceusniger group</taxon>
    </lineage>
</organism>
<reference evidence="1 2" key="1">
    <citation type="submission" date="2023-11" db="EMBL/GenBank/DDBJ databases">
        <title>30 novel species of actinomycetes from the DSMZ collection.</title>
        <authorList>
            <person name="Nouioui I."/>
        </authorList>
    </citation>
    <scope>NUCLEOTIDE SEQUENCE [LARGE SCALE GENOMIC DNA]</scope>
    <source>
        <strain evidence="1 2">DSM 41602</strain>
    </source>
</reference>